<name>A0A7I8XCW3_BURXY</name>
<keyword evidence="2" id="KW-1133">Transmembrane helix</keyword>
<accession>A0A7I8XCW3</accession>
<feature type="region of interest" description="Disordered" evidence="1">
    <location>
        <begin position="63"/>
        <end position="86"/>
    </location>
</feature>
<protein>
    <submittedName>
        <fullName evidence="3">(pine wood nematode) hypothetical protein</fullName>
    </submittedName>
</protein>
<keyword evidence="4" id="KW-1185">Reference proteome</keyword>
<feature type="region of interest" description="Disordered" evidence="1">
    <location>
        <begin position="105"/>
        <end position="147"/>
    </location>
</feature>
<feature type="transmembrane region" description="Helical" evidence="2">
    <location>
        <begin position="15"/>
        <end position="34"/>
    </location>
</feature>
<organism evidence="3 4">
    <name type="scientific">Bursaphelenchus xylophilus</name>
    <name type="common">Pinewood nematode worm</name>
    <name type="synonym">Aphelenchoides xylophilus</name>
    <dbReference type="NCBI Taxonomy" id="6326"/>
    <lineage>
        <taxon>Eukaryota</taxon>
        <taxon>Metazoa</taxon>
        <taxon>Ecdysozoa</taxon>
        <taxon>Nematoda</taxon>
        <taxon>Chromadorea</taxon>
        <taxon>Rhabditida</taxon>
        <taxon>Tylenchina</taxon>
        <taxon>Tylenchomorpha</taxon>
        <taxon>Aphelenchoidea</taxon>
        <taxon>Aphelenchoididae</taxon>
        <taxon>Bursaphelenchus</taxon>
    </lineage>
</organism>
<keyword evidence="2" id="KW-0812">Transmembrane</keyword>
<feature type="compositionally biased region" description="Polar residues" evidence="1">
    <location>
        <begin position="129"/>
        <end position="143"/>
    </location>
</feature>
<evidence type="ECO:0000313" key="3">
    <source>
        <dbReference type="EMBL" id="CAD5225134.1"/>
    </source>
</evidence>
<dbReference type="EMBL" id="CAJFCV020000004">
    <property type="protein sequence ID" value="CAG9114139.1"/>
    <property type="molecule type" value="Genomic_DNA"/>
</dbReference>
<dbReference type="EMBL" id="CAJFDI010000004">
    <property type="protein sequence ID" value="CAD5225134.1"/>
    <property type="molecule type" value="Genomic_DNA"/>
</dbReference>
<reference evidence="3" key="1">
    <citation type="submission" date="2020-09" db="EMBL/GenBank/DDBJ databases">
        <authorList>
            <person name="Kikuchi T."/>
        </authorList>
    </citation>
    <scope>NUCLEOTIDE SEQUENCE</scope>
    <source>
        <strain evidence="3">Ka4C1</strain>
    </source>
</reference>
<sequence length="177" mass="20040">MGNIDIIEPRWFTQWTIWLGVVCLAGFNVITWSLTGFTQFILNVPVIHVGHLAQPTTVVSQVDTTSVNPTPQDQSRSSNSHVDDVNQNHIYDNQINKTIQRPDVAGKWASHSEHEERNSQKSPLRETRPSNVSNELKISNSDPNVGKMIKKKRKFGIQKANQNMHQNSVEMGKTQKD</sequence>
<evidence type="ECO:0000256" key="2">
    <source>
        <dbReference type="SAM" id="Phobius"/>
    </source>
</evidence>
<dbReference type="Proteomes" id="UP000582659">
    <property type="component" value="Unassembled WGS sequence"/>
</dbReference>
<dbReference type="Proteomes" id="UP000659654">
    <property type="component" value="Unassembled WGS sequence"/>
</dbReference>
<proteinExistence type="predicted"/>
<feature type="compositionally biased region" description="Basic and acidic residues" evidence="1">
    <location>
        <begin position="110"/>
        <end position="128"/>
    </location>
</feature>
<keyword evidence="2" id="KW-0472">Membrane</keyword>
<evidence type="ECO:0000313" key="4">
    <source>
        <dbReference type="Proteomes" id="UP000659654"/>
    </source>
</evidence>
<comment type="caution">
    <text evidence="3">The sequence shown here is derived from an EMBL/GenBank/DDBJ whole genome shotgun (WGS) entry which is preliminary data.</text>
</comment>
<dbReference type="AlphaFoldDB" id="A0A7I8XCW3"/>
<feature type="compositionally biased region" description="Polar residues" evidence="1">
    <location>
        <begin position="68"/>
        <end position="80"/>
    </location>
</feature>
<gene>
    <name evidence="3" type="ORF">BXYJ_LOCUS8392</name>
</gene>
<evidence type="ECO:0000256" key="1">
    <source>
        <dbReference type="SAM" id="MobiDB-lite"/>
    </source>
</evidence>